<evidence type="ECO:0000313" key="2">
    <source>
        <dbReference type="EMBL" id="GAA4416744.1"/>
    </source>
</evidence>
<name>A0ABP8KU50_9BACT</name>
<proteinExistence type="predicted"/>
<evidence type="ECO:0000313" key="3">
    <source>
        <dbReference type="Proteomes" id="UP001500936"/>
    </source>
</evidence>
<dbReference type="Proteomes" id="UP001500936">
    <property type="component" value="Unassembled WGS sequence"/>
</dbReference>
<protein>
    <submittedName>
        <fullName evidence="2">Uncharacterized protein</fullName>
    </submittedName>
</protein>
<organism evidence="2 3">
    <name type="scientific">Nibrella viscosa</name>
    <dbReference type="NCBI Taxonomy" id="1084524"/>
    <lineage>
        <taxon>Bacteria</taxon>
        <taxon>Pseudomonadati</taxon>
        <taxon>Bacteroidota</taxon>
        <taxon>Cytophagia</taxon>
        <taxon>Cytophagales</taxon>
        <taxon>Spirosomataceae</taxon>
        <taxon>Nibrella</taxon>
    </lineage>
</organism>
<evidence type="ECO:0000256" key="1">
    <source>
        <dbReference type="SAM" id="MobiDB-lite"/>
    </source>
</evidence>
<keyword evidence="3" id="KW-1185">Reference proteome</keyword>
<gene>
    <name evidence="2" type="ORF">GCM10023187_48480</name>
</gene>
<comment type="caution">
    <text evidence="2">The sequence shown here is derived from an EMBL/GenBank/DDBJ whole genome shotgun (WGS) entry which is preliminary data.</text>
</comment>
<dbReference type="EMBL" id="BAABHB010000014">
    <property type="protein sequence ID" value="GAA4416744.1"/>
    <property type="molecule type" value="Genomic_DNA"/>
</dbReference>
<dbReference type="RefSeq" id="WP_345270639.1">
    <property type="nucleotide sequence ID" value="NZ_BAABHB010000014.1"/>
</dbReference>
<reference evidence="3" key="1">
    <citation type="journal article" date="2019" name="Int. J. Syst. Evol. Microbiol.">
        <title>The Global Catalogue of Microorganisms (GCM) 10K type strain sequencing project: providing services to taxonomists for standard genome sequencing and annotation.</title>
        <authorList>
            <consortium name="The Broad Institute Genomics Platform"/>
            <consortium name="The Broad Institute Genome Sequencing Center for Infectious Disease"/>
            <person name="Wu L."/>
            <person name="Ma J."/>
        </authorList>
    </citation>
    <scope>NUCLEOTIDE SEQUENCE [LARGE SCALE GENOMIC DNA]</scope>
    <source>
        <strain evidence="3">JCM 17925</strain>
    </source>
</reference>
<feature type="region of interest" description="Disordered" evidence="1">
    <location>
        <begin position="65"/>
        <end position="89"/>
    </location>
</feature>
<accession>A0ABP8KU50</accession>
<feature type="compositionally biased region" description="Polar residues" evidence="1">
    <location>
        <begin position="71"/>
        <end position="82"/>
    </location>
</feature>
<sequence length="89" mass="10335">MFLELNEEQARALFHILCTAKRVYMDEVEAGKKGFDWYDPNVGLHNCQFLIAAVMEYFSQLPDPADRTEIPPQSYTITNPKSQNERRPV</sequence>